<name>A0A1M5G544_9BACT</name>
<dbReference type="STRING" id="1484053.SAMN05444274_11713"/>
<dbReference type="AlphaFoldDB" id="A0A1M5G544"/>
<dbReference type="Proteomes" id="UP000184164">
    <property type="component" value="Unassembled WGS sequence"/>
</dbReference>
<dbReference type="EMBL" id="FQUM01000017">
    <property type="protein sequence ID" value="SHF98829.1"/>
    <property type="molecule type" value="Genomic_DNA"/>
</dbReference>
<organism evidence="1 2">
    <name type="scientific">Mariniphaga anaerophila</name>
    <dbReference type="NCBI Taxonomy" id="1484053"/>
    <lineage>
        <taxon>Bacteria</taxon>
        <taxon>Pseudomonadati</taxon>
        <taxon>Bacteroidota</taxon>
        <taxon>Bacteroidia</taxon>
        <taxon>Marinilabiliales</taxon>
        <taxon>Prolixibacteraceae</taxon>
        <taxon>Mariniphaga</taxon>
    </lineage>
</organism>
<dbReference type="SUPFAM" id="SSF53448">
    <property type="entry name" value="Nucleotide-diphospho-sugar transferases"/>
    <property type="match status" value="1"/>
</dbReference>
<dbReference type="OrthoDB" id="9815923at2"/>
<evidence type="ECO:0008006" key="3">
    <source>
        <dbReference type="Google" id="ProtNLM"/>
    </source>
</evidence>
<protein>
    <recommendedName>
        <fullName evidence="3">Glycosyl transferase family 2</fullName>
    </recommendedName>
</protein>
<keyword evidence="2" id="KW-1185">Reference proteome</keyword>
<dbReference type="RefSeq" id="WP_073003519.1">
    <property type="nucleotide sequence ID" value="NZ_FQUM01000017.1"/>
</dbReference>
<reference evidence="1 2" key="1">
    <citation type="submission" date="2016-11" db="EMBL/GenBank/DDBJ databases">
        <authorList>
            <person name="Jaros S."/>
            <person name="Januszkiewicz K."/>
            <person name="Wedrychowicz H."/>
        </authorList>
    </citation>
    <scope>NUCLEOTIDE SEQUENCE [LARGE SCALE GENOMIC DNA]</scope>
    <source>
        <strain evidence="1 2">DSM 26910</strain>
    </source>
</reference>
<proteinExistence type="predicted"/>
<evidence type="ECO:0000313" key="1">
    <source>
        <dbReference type="EMBL" id="SHF98829.1"/>
    </source>
</evidence>
<dbReference type="Gene3D" id="3.90.550.10">
    <property type="entry name" value="Spore Coat Polysaccharide Biosynthesis Protein SpsA, Chain A"/>
    <property type="match status" value="1"/>
</dbReference>
<evidence type="ECO:0000313" key="2">
    <source>
        <dbReference type="Proteomes" id="UP000184164"/>
    </source>
</evidence>
<sequence>MKVCGFTFIRNAGKFDFPVVEAITSILPLCDHFVVAVGNSDDNTRQIIENINPEKISVVDTVWDETLQKGGAVYAAETDKAFDAISAEYDWCFYIQGDEAVHEKYLPAIRKAMSDNLGNPEVEGLLFRYKHFYGTFDYVADSRKWYRNEIRVIRNEKSIRSYRDAQGFRKSGRKLNVVPVDAEIYHYGWVRHPRFMQQKIDEVRKFYSGISADEAEQKASEQEFNYSGKYDALAEFNGTHPAVMKQRIERLNWKVEVDLKKVHMKPKYRLLYFIEKTFGVRLFEYKNYKLLKK</sequence>
<accession>A0A1M5G544</accession>
<dbReference type="InterPro" id="IPR029044">
    <property type="entry name" value="Nucleotide-diphossugar_trans"/>
</dbReference>
<gene>
    <name evidence="1" type="ORF">SAMN05444274_11713</name>
</gene>